<proteinExistence type="predicted"/>
<reference evidence="1 2" key="1">
    <citation type="submission" date="2018-10" db="EMBL/GenBank/DDBJ databases">
        <authorList>
            <person name="Criscuolo A."/>
        </authorList>
    </citation>
    <scope>NUCLEOTIDE SEQUENCE [LARGE SCALE GENOMIC DNA]</scope>
    <source>
        <strain evidence="1">DnA1</strain>
    </source>
</reference>
<evidence type="ECO:0000313" key="2">
    <source>
        <dbReference type="Proteomes" id="UP000277294"/>
    </source>
</evidence>
<protein>
    <submittedName>
        <fullName evidence="1">Uncharacterized protein</fullName>
    </submittedName>
</protein>
<dbReference type="OrthoDB" id="8655405at2"/>
<evidence type="ECO:0000313" key="1">
    <source>
        <dbReference type="EMBL" id="VCU71576.1"/>
    </source>
</evidence>
<name>A0A3P4B7S9_9BURK</name>
<dbReference type="Proteomes" id="UP000277294">
    <property type="component" value="Unassembled WGS sequence"/>
</dbReference>
<gene>
    <name evidence="1" type="ORF">PIGHUM_03661</name>
</gene>
<accession>A0A3P4B7S9</accession>
<organism evidence="1 2">
    <name type="scientific">Pigmentiphaga humi</name>
    <dbReference type="NCBI Taxonomy" id="2478468"/>
    <lineage>
        <taxon>Bacteria</taxon>
        <taxon>Pseudomonadati</taxon>
        <taxon>Pseudomonadota</taxon>
        <taxon>Betaproteobacteria</taxon>
        <taxon>Burkholderiales</taxon>
        <taxon>Alcaligenaceae</taxon>
        <taxon>Pigmentiphaga</taxon>
    </lineage>
</organism>
<keyword evidence="2" id="KW-1185">Reference proteome</keyword>
<sequence>MSRAVSVLRHMAHRHSVQDARHRLLRRRCLRSLAAGPLALLASPRAARAMPKLPSGAADLGWNGRMRINGRDMDVRLFRVSMPPFAAAAALSQEGGERPWLLPLPDGVMVMGMQQGRMWLVQLRAAGPQASQGMAAAEIGGRPAPRAAMPAWVPAGAVLLLDAQTGEGGSRVVQQIYAHAFAAPVLSRSLEARLRGAGWHPDEAAGAGRQWRLGGRRLWTVVVARSPGSGLLAVEAAAGQR</sequence>
<dbReference type="EMBL" id="UWPJ01000027">
    <property type="protein sequence ID" value="VCU71576.1"/>
    <property type="molecule type" value="Genomic_DNA"/>
</dbReference>
<dbReference type="RefSeq" id="WP_124081171.1">
    <property type="nucleotide sequence ID" value="NZ_UWPJ01000027.1"/>
</dbReference>
<dbReference type="AlphaFoldDB" id="A0A3P4B7S9"/>